<sequence>MEEKVETEADQKKERLLKIARKKSSLNNLSEKAESKSQLSTNISTIPGLELKNELLDTTTANLSPKYTPGPDRILQYEKFSALSSGSPLSSPINSCPPEPRSITSYPQQPFISDFFSDPFPSNTEDMIDNSQSFNVNNETSQFLWDYVTRGRSLTRKVSINGTSRSRVNDRVSESFSPTSLIKGDLINENFPVNNESHYYDSVKRNDVSNFKSTSCELNFDANTNSSDKLKPFYLMESNALDETLDPKSSLITALQSRIEVLEGMLEHMQIDFSCLKNERDEIKYRLETEFEEKIKNFEKREAELEGKELNLKAQVFELEKEMDSSAKIAEKNLELKKSELEKSFKNKFEQLEKKEDMFNEKFTKFETEFKKFEIEKSNFQNLKLNFQKEHEQFFIEKENFFKLKDGNESESFKKLKFFENEEKRLKLFESKIYNFSEEVNLKDQNLKEAFDETEKKSKSLEEERNEIEKSQIALNDMKIKVENDCKEVNERFKLLEKEESLFFQNKSKWENEFKLNEESYQHKHCQLMEEISLQEEARKKFLDDKNLMENQIVQLCSREVALKKIYEELLKNTLQFEDDVKDFNFKCNSFYNDKEIFEIEKQKILDTERKLLDEAKIFKDLKIAFEKEKTAFSEKKASSRLISQHLLNEQSSEAEKLVSLKKKLDQEKRLLEFERNLLNEREEKNSKNLKNIEAKELEVKEEQHKLVKVHETFQVNLENLNKRESHLKTLMQEVEFKNTNLNNLINENNQLKADLENEKLSLNTREDHLKDEKLKIENEKDSILKNLKQTQSLVGEKFEILEEEKKKMDLTKENLEQEKKKLKFEQEELQLSKSELENQSCKLNEQLTWIEKEKGAINELRMKLDQDRIDFERNKLESGGKIAKKKAEKVTGEADSVSSILEEINAESIFKSSANTKPASSPSSSINKGDALVNRNYETELNYFKERIMNLENSNTIFQENIVNLNEKLDTKKRFEENDTKNIPSLEKEKIKNLLE</sequence>
<accession>A0AAD5TWE0</accession>
<dbReference type="PANTHER" id="PTHR45615:SF40">
    <property type="entry name" value="MYOSIN HEAVY CHAIN, NON-MUSCLE"/>
    <property type="match status" value="1"/>
</dbReference>
<dbReference type="EMBL" id="JADGJW010001173">
    <property type="protein sequence ID" value="KAJ3205821.1"/>
    <property type="molecule type" value="Genomic_DNA"/>
</dbReference>
<dbReference type="AlphaFoldDB" id="A0AAD5TWE0"/>
<evidence type="ECO:0000256" key="1">
    <source>
        <dbReference type="SAM" id="Coils"/>
    </source>
</evidence>
<evidence type="ECO:0000313" key="3">
    <source>
        <dbReference type="Proteomes" id="UP001211065"/>
    </source>
</evidence>
<dbReference type="GO" id="GO:0032982">
    <property type="term" value="C:myosin filament"/>
    <property type="evidence" value="ECO:0007669"/>
    <property type="project" value="TreeGrafter"/>
</dbReference>
<dbReference type="GO" id="GO:0000146">
    <property type="term" value="F:microfilament motor activity"/>
    <property type="evidence" value="ECO:0007669"/>
    <property type="project" value="TreeGrafter"/>
</dbReference>
<dbReference type="PANTHER" id="PTHR45615">
    <property type="entry name" value="MYOSIN HEAVY CHAIN, NON-MUSCLE"/>
    <property type="match status" value="1"/>
</dbReference>
<evidence type="ECO:0000313" key="2">
    <source>
        <dbReference type="EMBL" id="KAJ3205821.1"/>
    </source>
</evidence>
<protein>
    <submittedName>
        <fullName evidence="2">Uncharacterized protein</fullName>
    </submittedName>
</protein>
<dbReference type="GO" id="GO:0051015">
    <property type="term" value="F:actin filament binding"/>
    <property type="evidence" value="ECO:0007669"/>
    <property type="project" value="TreeGrafter"/>
</dbReference>
<feature type="coiled-coil region" evidence="1">
    <location>
        <begin position="935"/>
        <end position="969"/>
    </location>
</feature>
<reference evidence="2" key="1">
    <citation type="submission" date="2020-05" db="EMBL/GenBank/DDBJ databases">
        <title>Phylogenomic resolution of chytrid fungi.</title>
        <authorList>
            <person name="Stajich J.E."/>
            <person name="Amses K."/>
            <person name="Simmons R."/>
            <person name="Seto K."/>
            <person name="Myers J."/>
            <person name="Bonds A."/>
            <person name="Quandt C.A."/>
            <person name="Barry K."/>
            <person name="Liu P."/>
            <person name="Grigoriev I."/>
            <person name="Longcore J.E."/>
            <person name="James T.Y."/>
        </authorList>
    </citation>
    <scope>NUCLEOTIDE SEQUENCE</scope>
    <source>
        <strain evidence="2">JEL0476</strain>
    </source>
</reference>
<dbReference type="Proteomes" id="UP001211065">
    <property type="component" value="Unassembled WGS sequence"/>
</dbReference>
<name>A0AAD5TWE0_9FUNG</name>
<organism evidence="2 3">
    <name type="scientific">Clydaea vesicula</name>
    <dbReference type="NCBI Taxonomy" id="447962"/>
    <lineage>
        <taxon>Eukaryota</taxon>
        <taxon>Fungi</taxon>
        <taxon>Fungi incertae sedis</taxon>
        <taxon>Chytridiomycota</taxon>
        <taxon>Chytridiomycota incertae sedis</taxon>
        <taxon>Chytridiomycetes</taxon>
        <taxon>Lobulomycetales</taxon>
        <taxon>Lobulomycetaceae</taxon>
        <taxon>Clydaea</taxon>
    </lineage>
</organism>
<feature type="coiled-coil region" evidence="1">
    <location>
        <begin position="648"/>
        <end position="696"/>
    </location>
</feature>
<comment type="caution">
    <text evidence="2">The sequence shown here is derived from an EMBL/GenBank/DDBJ whole genome shotgun (WGS) entry which is preliminary data.</text>
</comment>
<dbReference type="GO" id="GO:0005737">
    <property type="term" value="C:cytoplasm"/>
    <property type="evidence" value="ECO:0007669"/>
    <property type="project" value="TreeGrafter"/>
</dbReference>
<feature type="coiled-coil region" evidence="1">
    <location>
        <begin position="728"/>
        <end position="773"/>
    </location>
</feature>
<proteinExistence type="predicted"/>
<feature type="coiled-coil region" evidence="1">
    <location>
        <begin position="799"/>
        <end position="843"/>
    </location>
</feature>
<feature type="coiled-coil region" evidence="1">
    <location>
        <begin position="444"/>
        <end position="499"/>
    </location>
</feature>
<keyword evidence="3" id="KW-1185">Reference proteome</keyword>
<gene>
    <name evidence="2" type="ORF">HK099_000695</name>
</gene>
<feature type="coiled-coil region" evidence="1">
    <location>
        <begin position="252"/>
        <end position="358"/>
    </location>
</feature>
<dbReference type="GO" id="GO:0016460">
    <property type="term" value="C:myosin II complex"/>
    <property type="evidence" value="ECO:0007669"/>
    <property type="project" value="TreeGrafter"/>
</dbReference>
<feature type="non-terminal residue" evidence="2">
    <location>
        <position position="1"/>
    </location>
</feature>
<keyword evidence="1" id="KW-0175">Coiled coil</keyword>